<accession>A0A4R1QST9</accession>
<evidence type="ECO:0000256" key="4">
    <source>
        <dbReference type="ARBA" id="ARBA00013208"/>
    </source>
</evidence>
<reference evidence="11 12" key="1">
    <citation type="submission" date="2019-03" db="EMBL/GenBank/DDBJ databases">
        <title>Genomic Encyclopedia of Type Strains, Phase IV (KMG-IV): sequencing the most valuable type-strain genomes for metagenomic binning, comparative biology and taxonomic classification.</title>
        <authorList>
            <person name="Goeker M."/>
        </authorList>
    </citation>
    <scope>NUCLEOTIDE SEQUENCE [LARGE SCALE GENOMIC DNA]</scope>
    <source>
        <strain evidence="11 12">LX-B</strain>
    </source>
</reference>
<dbReference type="RefSeq" id="WP_132018230.1">
    <property type="nucleotide sequence ID" value="NZ_SLUN01000069.1"/>
</dbReference>
<dbReference type="InterPro" id="IPR000223">
    <property type="entry name" value="Pept_S26A_signal_pept_1"/>
</dbReference>
<feature type="active site" evidence="7">
    <location>
        <position position="83"/>
    </location>
</feature>
<dbReference type="InterPro" id="IPR019757">
    <property type="entry name" value="Pept_S26A_signal_pept_1_Lys-AS"/>
</dbReference>
<feature type="transmembrane region" description="Helical" evidence="8">
    <location>
        <begin position="15"/>
        <end position="36"/>
    </location>
</feature>
<dbReference type="PROSITE" id="PS00501">
    <property type="entry name" value="SPASE_I_1"/>
    <property type="match status" value="1"/>
</dbReference>
<dbReference type="InterPro" id="IPR019533">
    <property type="entry name" value="Peptidase_S26"/>
</dbReference>
<organism evidence="11 12">
    <name type="scientific">Hydrogenispora ethanolica</name>
    <dbReference type="NCBI Taxonomy" id="1082276"/>
    <lineage>
        <taxon>Bacteria</taxon>
        <taxon>Bacillati</taxon>
        <taxon>Bacillota</taxon>
        <taxon>Hydrogenispora</taxon>
    </lineage>
</organism>
<comment type="caution">
    <text evidence="11">The sequence shown here is derived from an EMBL/GenBank/DDBJ whole genome shotgun (WGS) entry which is preliminary data.</text>
</comment>
<dbReference type="AlphaFoldDB" id="A0A4R1QST9"/>
<dbReference type="GO" id="GO:0006465">
    <property type="term" value="P:signal peptide processing"/>
    <property type="evidence" value="ECO:0007669"/>
    <property type="project" value="InterPro"/>
</dbReference>
<dbReference type="EMBL" id="SLUN01000069">
    <property type="protein sequence ID" value="TCL53914.1"/>
    <property type="molecule type" value="Genomic_DNA"/>
</dbReference>
<evidence type="ECO:0000256" key="3">
    <source>
        <dbReference type="ARBA" id="ARBA00009370"/>
    </source>
</evidence>
<dbReference type="NCBIfam" id="TIGR02227">
    <property type="entry name" value="sigpep_I_bact"/>
    <property type="match status" value="1"/>
</dbReference>
<evidence type="ECO:0000256" key="2">
    <source>
        <dbReference type="ARBA" id="ARBA00004401"/>
    </source>
</evidence>
<comment type="catalytic activity">
    <reaction evidence="1 8">
        <text>Cleavage of hydrophobic, N-terminal signal or leader sequences from secreted and periplasmic proteins.</text>
        <dbReference type="EC" id="3.4.21.89"/>
    </reaction>
</comment>
<evidence type="ECO:0000259" key="10">
    <source>
        <dbReference type="Pfam" id="PF10502"/>
    </source>
</evidence>
<dbReference type="InterPro" id="IPR036286">
    <property type="entry name" value="LexA/Signal_pep-like_sf"/>
</dbReference>
<dbReference type="Gene3D" id="2.10.109.10">
    <property type="entry name" value="Umud Fragment, subunit A"/>
    <property type="match status" value="1"/>
</dbReference>
<dbReference type="SUPFAM" id="SSF51306">
    <property type="entry name" value="LexA/Signal peptidase"/>
    <property type="match status" value="1"/>
</dbReference>
<dbReference type="PROSITE" id="PS00761">
    <property type="entry name" value="SPASE_I_3"/>
    <property type="match status" value="1"/>
</dbReference>
<sequence>MLGIQKSEYRENIEAFAIAVLTILFIIIFVMQSFLVKGTSMEPTLRDGERLLVNKFIFQMRIPKTGDIIVLKYPKDPTKKFIKRVIAGPGQTVYVQDSKLYVDGTELDEKYIKEKTFSNYDFQVVPEGTVFVMGDNRNGSKDSRDPDVGFVPLKNVVGKAFFIFWPPQKIQVLSIPKYKNKIAQYPQ</sequence>
<dbReference type="PANTHER" id="PTHR43390">
    <property type="entry name" value="SIGNAL PEPTIDASE I"/>
    <property type="match status" value="1"/>
</dbReference>
<keyword evidence="12" id="KW-1185">Reference proteome</keyword>
<evidence type="ECO:0000256" key="9">
    <source>
        <dbReference type="RuleBase" id="RU362042"/>
    </source>
</evidence>
<evidence type="ECO:0000313" key="11">
    <source>
        <dbReference type="EMBL" id="TCL53914.1"/>
    </source>
</evidence>
<name>A0A4R1QST9_HYDET</name>
<evidence type="ECO:0000256" key="8">
    <source>
        <dbReference type="RuleBase" id="RU003993"/>
    </source>
</evidence>
<keyword evidence="5 8" id="KW-0645">Protease</keyword>
<dbReference type="PROSITE" id="PS00760">
    <property type="entry name" value="SPASE_I_2"/>
    <property type="match status" value="1"/>
</dbReference>
<keyword evidence="8" id="KW-0472">Membrane</keyword>
<dbReference type="CDD" id="cd06530">
    <property type="entry name" value="S26_SPase_I"/>
    <property type="match status" value="1"/>
</dbReference>
<dbReference type="GO" id="GO:0009003">
    <property type="term" value="F:signal peptidase activity"/>
    <property type="evidence" value="ECO:0007669"/>
    <property type="project" value="UniProtKB-EC"/>
</dbReference>
<dbReference type="PRINTS" id="PR00727">
    <property type="entry name" value="LEADERPTASE"/>
</dbReference>
<keyword evidence="8" id="KW-1133">Transmembrane helix</keyword>
<evidence type="ECO:0000256" key="7">
    <source>
        <dbReference type="PIRSR" id="PIRSR600223-1"/>
    </source>
</evidence>
<comment type="subcellular location">
    <subcellularLocation>
        <location evidence="2">Cell membrane</location>
        <topology evidence="2">Single-pass type II membrane protein</topology>
    </subcellularLocation>
    <subcellularLocation>
        <location evidence="9">Membrane</location>
        <topology evidence="9">Single-pass type II membrane protein</topology>
    </subcellularLocation>
</comment>
<dbReference type="GO" id="GO:0004252">
    <property type="term" value="F:serine-type endopeptidase activity"/>
    <property type="evidence" value="ECO:0007669"/>
    <property type="project" value="InterPro"/>
</dbReference>
<dbReference type="Proteomes" id="UP000295008">
    <property type="component" value="Unassembled WGS sequence"/>
</dbReference>
<feature type="active site" evidence="7">
    <location>
        <position position="40"/>
    </location>
</feature>
<evidence type="ECO:0000256" key="5">
    <source>
        <dbReference type="ARBA" id="ARBA00022670"/>
    </source>
</evidence>
<gene>
    <name evidence="11" type="ORF">EDC14_10692</name>
</gene>
<dbReference type="Pfam" id="PF10502">
    <property type="entry name" value="Peptidase_S26"/>
    <property type="match status" value="1"/>
</dbReference>
<dbReference type="PANTHER" id="PTHR43390:SF1">
    <property type="entry name" value="CHLOROPLAST PROCESSING PEPTIDASE"/>
    <property type="match status" value="1"/>
</dbReference>
<dbReference type="OrthoDB" id="9802919at2"/>
<dbReference type="GO" id="GO:0005886">
    <property type="term" value="C:plasma membrane"/>
    <property type="evidence" value="ECO:0007669"/>
    <property type="project" value="UniProtKB-SubCell"/>
</dbReference>
<evidence type="ECO:0000256" key="6">
    <source>
        <dbReference type="ARBA" id="ARBA00022801"/>
    </source>
</evidence>
<evidence type="ECO:0000256" key="1">
    <source>
        <dbReference type="ARBA" id="ARBA00000677"/>
    </source>
</evidence>
<evidence type="ECO:0000313" key="12">
    <source>
        <dbReference type="Proteomes" id="UP000295008"/>
    </source>
</evidence>
<dbReference type="InterPro" id="IPR019758">
    <property type="entry name" value="Pept_S26A_signal_pept_1_CS"/>
</dbReference>
<dbReference type="InterPro" id="IPR019756">
    <property type="entry name" value="Pept_S26A_signal_pept_1_Ser-AS"/>
</dbReference>
<keyword evidence="8" id="KW-0812">Transmembrane</keyword>
<proteinExistence type="inferred from homology"/>
<keyword evidence="6 8" id="KW-0378">Hydrolase</keyword>
<comment type="similarity">
    <text evidence="3 9">Belongs to the peptidase S26 family.</text>
</comment>
<protein>
    <recommendedName>
        <fullName evidence="4 8">Signal peptidase I</fullName>
        <ecNumber evidence="4 8">3.4.21.89</ecNumber>
    </recommendedName>
</protein>
<feature type="domain" description="Peptidase S26" evidence="10">
    <location>
        <begin position="11"/>
        <end position="165"/>
    </location>
</feature>
<dbReference type="EC" id="3.4.21.89" evidence="4 8"/>